<dbReference type="AlphaFoldDB" id="A0A059GCI1"/>
<name>A0A059GCI1_9PROT</name>
<evidence type="ECO:0000313" key="2">
    <source>
        <dbReference type="Proteomes" id="UP000024942"/>
    </source>
</evidence>
<dbReference type="RefSeq" id="WP_035535701.1">
    <property type="nucleotide sequence ID" value="NZ_ARYL01000002.1"/>
</dbReference>
<dbReference type="EMBL" id="ARYL01000002">
    <property type="protein sequence ID" value="KDA04213.1"/>
    <property type="molecule type" value="Genomic_DNA"/>
</dbReference>
<sequence>MRKSLWTFDTVTVDLEDKDCSVKAVHAISLAEITIAFRLTERQMKGSPGKLKRSIETLATDKILDLASFLDQLPPG</sequence>
<protein>
    <submittedName>
        <fullName evidence="1">Uncharacterized protein</fullName>
    </submittedName>
</protein>
<dbReference type="PATRIC" id="fig|1280953.3.peg.549"/>
<evidence type="ECO:0000313" key="1">
    <source>
        <dbReference type="EMBL" id="KDA04213.1"/>
    </source>
</evidence>
<dbReference type="OrthoDB" id="7621409at2"/>
<keyword evidence="2" id="KW-1185">Reference proteome</keyword>
<organism evidence="1 2">
    <name type="scientific">Hyphomonas oceanitis SCH89</name>
    <dbReference type="NCBI Taxonomy" id="1280953"/>
    <lineage>
        <taxon>Bacteria</taxon>
        <taxon>Pseudomonadati</taxon>
        <taxon>Pseudomonadota</taxon>
        <taxon>Alphaproteobacteria</taxon>
        <taxon>Hyphomonadales</taxon>
        <taxon>Hyphomonadaceae</taxon>
        <taxon>Hyphomonas</taxon>
    </lineage>
</organism>
<reference evidence="1 2" key="1">
    <citation type="journal article" date="2014" name="Antonie Van Leeuwenhoek">
        <title>Hyphomonas beringensis sp. nov. and Hyphomonas chukchiensis sp. nov., isolated from surface seawater of the Bering Sea and Chukchi Sea.</title>
        <authorList>
            <person name="Li C."/>
            <person name="Lai Q."/>
            <person name="Li G."/>
            <person name="Dong C."/>
            <person name="Wang J."/>
            <person name="Liao Y."/>
            <person name="Shao Z."/>
        </authorList>
    </citation>
    <scope>NUCLEOTIDE SEQUENCE [LARGE SCALE GENOMIC DNA]</scope>
    <source>
        <strain evidence="1 2">SCH89</strain>
    </source>
</reference>
<dbReference type="Proteomes" id="UP000024942">
    <property type="component" value="Unassembled WGS sequence"/>
</dbReference>
<comment type="caution">
    <text evidence="1">The sequence shown here is derived from an EMBL/GenBank/DDBJ whole genome shotgun (WGS) entry which is preliminary data.</text>
</comment>
<proteinExistence type="predicted"/>
<accession>A0A059GCI1</accession>
<gene>
    <name evidence="1" type="ORF">HOC_02726</name>
</gene>